<sequence>MPIDKNFAHTIAKIIKDEDDQVILYELDNGERISTGEAVMFAKQGVLKDVEIAKAKNGTEYLKCVSEDGSEPNNISETHMKRDAQDSRQFFQ</sequence>
<comment type="caution">
    <text evidence="2">The sequence shown here is derived from an EMBL/GenBank/DDBJ whole genome shotgun (WGS) entry which is preliminary data.</text>
</comment>
<evidence type="ECO:0000313" key="2">
    <source>
        <dbReference type="EMBL" id="GKU24184.1"/>
    </source>
</evidence>
<organism evidence="2 3">
    <name type="scientific">Clostridium folliculivorans</name>
    <dbReference type="NCBI Taxonomy" id="2886038"/>
    <lineage>
        <taxon>Bacteria</taxon>
        <taxon>Bacillati</taxon>
        <taxon>Bacillota</taxon>
        <taxon>Clostridia</taxon>
        <taxon>Eubacteriales</taxon>
        <taxon>Clostridiaceae</taxon>
        <taxon>Clostridium</taxon>
    </lineage>
</organism>
<dbReference type="AlphaFoldDB" id="A0A9W5Y0B7"/>
<evidence type="ECO:0008006" key="4">
    <source>
        <dbReference type="Google" id="ProtNLM"/>
    </source>
</evidence>
<gene>
    <name evidence="2" type="ORF">CFOLD11_10100</name>
</gene>
<dbReference type="RefSeq" id="WP_261851205.1">
    <property type="nucleotide sequence ID" value="NZ_BQXY01000001.1"/>
</dbReference>
<evidence type="ECO:0000256" key="1">
    <source>
        <dbReference type="SAM" id="MobiDB-lite"/>
    </source>
</evidence>
<dbReference type="InterPro" id="IPR024997">
    <property type="entry name" value="DUF3892"/>
</dbReference>
<protein>
    <recommendedName>
        <fullName evidence="4">DUF3892 domain-containing protein</fullName>
    </recommendedName>
</protein>
<proteinExistence type="predicted"/>
<dbReference type="EMBL" id="BQXY01000001">
    <property type="protein sequence ID" value="GKU24184.1"/>
    <property type="molecule type" value="Genomic_DNA"/>
</dbReference>
<reference evidence="2" key="1">
    <citation type="journal article" date="2023" name="Int. J. Syst. Evol. Microbiol.">
        <title>&lt;i&gt;Clostridium folliculivorans&lt;/i&gt; sp. nov., isolated from soil samples of an organic paddy in Japan.</title>
        <authorList>
            <person name="Tazawa J."/>
            <person name="Kobayashi H."/>
            <person name="Tanizawa Y."/>
            <person name="Uchino A."/>
            <person name="Tanaka F."/>
            <person name="Urashima Y."/>
            <person name="Miura S."/>
            <person name="Sakamoto M."/>
            <person name="Ohkuma M."/>
            <person name="Tohno M."/>
        </authorList>
    </citation>
    <scope>NUCLEOTIDE SEQUENCE</scope>
    <source>
        <strain evidence="2">D1-1</strain>
    </source>
</reference>
<feature type="region of interest" description="Disordered" evidence="1">
    <location>
        <begin position="66"/>
        <end position="92"/>
    </location>
</feature>
<accession>A0A9W5Y0B7</accession>
<evidence type="ECO:0000313" key="3">
    <source>
        <dbReference type="Proteomes" id="UP001057868"/>
    </source>
</evidence>
<dbReference type="Pfam" id="PF13031">
    <property type="entry name" value="DUF3892"/>
    <property type="match status" value="1"/>
</dbReference>
<name>A0A9W5Y0B7_9CLOT</name>
<dbReference type="Proteomes" id="UP001057868">
    <property type="component" value="Unassembled WGS sequence"/>
</dbReference>
<keyword evidence="3" id="KW-1185">Reference proteome</keyword>